<dbReference type="InterPro" id="IPR006029">
    <property type="entry name" value="Neurotrans-gated_channel_TM"/>
</dbReference>
<dbReference type="GO" id="GO:0005230">
    <property type="term" value="F:extracellular ligand-gated monoatomic ion channel activity"/>
    <property type="evidence" value="ECO:0007669"/>
    <property type="project" value="UniProtKB-ARBA"/>
</dbReference>
<comment type="caution">
    <text evidence="3">The sequence shown here is derived from an EMBL/GenBank/DDBJ whole genome shotgun (WGS) entry which is preliminary data.</text>
</comment>
<dbReference type="Gene3D" id="1.20.58.390">
    <property type="entry name" value="Neurotransmitter-gated ion-channel transmembrane domain"/>
    <property type="match status" value="1"/>
</dbReference>
<keyword evidence="1" id="KW-0812">Transmembrane</keyword>
<evidence type="ECO:0000256" key="1">
    <source>
        <dbReference type="SAM" id="Phobius"/>
    </source>
</evidence>
<protein>
    <recommendedName>
        <fullName evidence="2">Neurotransmitter-gated ion-channel transmembrane domain-containing protein</fullName>
    </recommendedName>
</protein>
<feature type="transmembrane region" description="Helical" evidence="1">
    <location>
        <begin position="53"/>
        <end position="75"/>
    </location>
</feature>
<dbReference type="PANTHER" id="PTHR18945">
    <property type="entry name" value="NEUROTRANSMITTER GATED ION CHANNEL"/>
    <property type="match status" value="1"/>
</dbReference>
<gene>
    <name evidence="3" type="primary">Acey_s0038.g3653</name>
    <name evidence="3" type="ORF">Y032_0038g3653</name>
</gene>
<feature type="transmembrane region" description="Helical" evidence="1">
    <location>
        <begin position="20"/>
        <end position="41"/>
    </location>
</feature>
<dbReference type="AlphaFoldDB" id="A0A016UJR2"/>
<dbReference type="InterPro" id="IPR006028">
    <property type="entry name" value="GABAA/Glycine_rcpt"/>
</dbReference>
<keyword evidence="4" id="KW-1185">Reference proteome</keyword>
<feature type="domain" description="Neurotransmitter-gated ion-channel transmembrane" evidence="2">
    <location>
        <begin position="6"/>
        <end position="141"/>
    </location>
</feature>
<dbReference type="Pfam" id="PF02932">
    <property type="entry name" value="Neur_chan_memb"/>
    <property type="match status" value="1"/>
</dbReference>
<dbReference type="Proteomes" id="UP000024635">
    <property type="component" value="Unassembled WGS sequence"/>
</dbReference>
<dbReference type="SUPFAM" id="SSF90112">
    <property type="entry name" value="Neurotransmitter-gated ion-channel transmembrane pore"/>
    <property type="match status" value="1"/>
</dbReference>
<evidence type="ECO:0000313" key="3">
    <source>
        <dbReference type="EMBL" id="EYC15146.1"/>
    </source>
</evidence>
<organism evidence="3 4">
    <name type="scientific">Ancylostoma ceylanicum</name>
    <dbReference type="NCBI Taxonomy" id="53326"/>
    <lineage>
        <taxon>Eukaryota</taxon>
        <taxon>Metazoa</taxon>
        <taxon>Ecdysozoa</taxon>
        <taxon>Nematoda</taxon>
        <taxon>Chromadorea</taxon>
        <taxon>Rhabditida</taxon>
        <taxon>Rhabditina</taxon>
        <taxon>Rhabditomorpha</taxon>
        <taxon>Strongyloidea</taxon>
        <taxon>Ancylostomatidae</taxon>
        <taxon>Ancylostomatinae</taxon>
        <taxon>Ancylostoma</taxon>
    </lineage>
</organism>
<dbReference type="PRINTS" id="PR00253">
    <property type="entry name" value="GABAARECEPTR"/>
</dbReference>
<keyword evidence="1" id="KW-0472">Membrane</keyword>
<dbReference type="InterPro" id="IPR038050">
    <property type="entry name" value="Neuro_actylchol_rec"/>
</dbReference>
<dbReference type="OrthoDB" id="8890589at2759"/>
<name>A0A016UJR2_9BILA</name>
<dbReference type="GO" id="GO:0016020">
    <property type="term" value="C:membrane"/>
    <property type="evidence" value="ECO:0007669"/>
    <property type="project" value="InterPro"/>
</dbReference>
<evidence type="ECO:0000313" key="4">
    <source>
        <dbReference type="Proteomes" id="UP000024635"/>
    </source>
</evidence>
<accession>A0A016UJR2</accession>
<keyword evidence="1" id="KW-1133">Transmembrane helix</keyword>
<proteinExistence type="predicted"/>
<dbReference type="EMBL" id="JARK01001374">
    <property type="protein sequence ID" value="EYC15146.1"/>
    <property type="molecule type" value="Genomic_DNA"/>
</dbReference>
<evidence type="ECO:0000259" key="2">
    <source>
        <dbReference type="Pfam" id="PF02932"/>
    </source>
</evidence>
<dbReference type="InterPro" id="IPR006201">
    <property type="entry name" value="Neur_channel"/>
</dbReference>
<dbReference type="GO" id="GO:0004888">
    <property type="term" value="F:transmembrane signaling receptor activity"/>
    <property type="evidence" value="ECO:0007669"/>
    <property type="project" value="InterPro"/>
</dbReference>
<sequence>MESFLQVSFWLNREASPARVGLGVTTVLTMTTLITTTNNSMPKVSYIKGLDVFLNFCFVMVFASLVEYAVVSYMNKRIALRREKRRRQAEQQQRTEVPMFSNTLSPKQPNNNMYEMSLISQNSTPAKSFAPHCERPTTQTVRVSDSERAVTYLVRFSASYHEFGRQATLVPARIPTSFVGKI</sequence>
<dbReference type="InterPro" id="IPR036719">
    <property type="entry name" value="Neuro-gated_channel_TM_sf"/>
</dbReference>
<reference evidence="4" key="1">
    <citation type="journal article" date="2015" name="Nat. Genet.">
        <title>The genome and transcriptome of the zoonotic hookworm Ancylostoma ceylanicum identify infection-specific gene families.</title>
        <authorList>
            <person name="Schwarz E.M."/>
            <person name="Hu Y."/>
            <person name="Antoshechkin I."/>
            <person name="Miller M.M."/>
            <person name="Sternberg P.W."/>
            <person name="Aroian R.V."/>
        </authorList>
    </citation>
    <scope>NUCLEOTIDE SEQUENCE</scope>
    <source>
        <strain evidence="4">HY135</strain>
    </source>
</reference>